<sequence>MILVVSALFVFVIGACTGPLEQVQVQTYERRRRIYREWDTIPVERLDLLEEQMRESLKQFSTETEEEGFEIPVDEVESESIGLVHDIPVEVVDGIGRSFGKKLRAADMSALDELAAADSKQVAKICSIENKEAEAWIADAKAIVEGAGVTSILELAMSDPEELLQKVKDALEEGLFEVPEGHDFTIWAARHWIAAANEHIVLTPEDIRKWSEDKP</sequence>
<evidence type="ECO:0000313" key="2">
    <source>
        <dbReference type="Proteomes" id="UP000051124"/>
    </source>
</evidence>
<comment type="caution">
    <text evidence="1">The sequence shown here is derived from an EMBL/GenBank/DDBJ whole genome shotgun (WGS) entry which is preliminary data.</text>
</comment>
<dbReference type="Pfam" id="PF14520">
    <property type="entry name" value="HHH_5"/>
    <property type="match status" value="1"/>
</dbReference>
<dbReference type="EMBL" id="LIZT01000039">
    <property type="protein sequence ID" value="KPJ49855.1"/>
    <property type="molecule type" value="Genomic_DNA"/>
</dbReference>
<evidence type="ECO:0000313" key="1">
    <source>
        <dbReference type="EMBL" id="KPJ49855.1"/>
    </source>
</evidence>
<gene>
    <name evidence="1" type="ORF">AMJ40_04550</name>
</gene>
<proteinExistence type="predicted"/>
<dbReference type="Proteomes" id="UP000051124">
    <property type="component" value="Unassembled WGS sequence"/>
</dbReference>
<dbReference type="AlphaFoldDB" id="A0A0S7WIE8"/>
<evidence type="ECO:0008006" key="3">
    <source>
        <dbReference type="Google" id="ProtNLM"/>
    </source>
</evidence>
<name>A0A0S7WIE8_UNCT6</name>
<accession>A0A0S7WIE8</accession>
<reference evidence="1 2" key="1">
    <citation type="journal article" date="2015" name="Microbiome">
        <title>Genomic resolution of linkages in carbon, nitrogen, and sulfur cycling among widespread estuary sediment bacteria.</title>
        <authorList>
            <person name="Baker B.J."/>
            <person name="Lazar C.S."/>
            <person name="Teske A.P."/>
            <person name="Dick G.J."/>
        </authorList>
    </citation>
    <scope>NUCLEOTIDE SEQUENCE [LARGE SCALE GENOMIC DNA]</scope>
    <source>
        <strain evidence="1">DG_26</strain>
    </source>
</reference>
<protein>
    <recommendedName>
        <fullName evidence="3">DUF4332 domain-containing protein</fullName>
    </recommendedName>
</protein>
<dbReference type="Gene3D" id="1.10.150.20">
    <property type="entry name" value="5' to 3' exonuclease, C-terminal subdomain"/>
    <property type="match status" value="1"/>
</dbReference>
<organism evidence="1 2">
    <name type="scientific">candidate division TA06 bacterium DG_26</name>
    <dbReference type="NCBI Taxonomy" id="1703771"/>
    <lineage>
        <taxon>Bacteria</taxon>
        <taxon>Bacteria division TA06</taxon>
    </lineage>
</organism>